<dbReference type="PANTHER" id="PTHR47053">
    <property type="entry name" value="MUREIN DD-ENDOPEPTIDASE MEPH-RELATED"/>
    <property type="match status" value="1"/>
</dbReference>
<keyword evidence="4" id="KW-0788">Thiol protease</keyword>
<dbReference type="InterPro" id="IPR038765">
    <property type="entry name" value="Papain-like_cys_pep_sf"/>
</dbReference>
<dbReference type="PANTHER" id="PTHR47053:SF1">
    <property type="entry name" value="MUREIN DD-ENDOPEPTIDASE MEPH-RELATED"/>
    <property type="match status" value="1"/>
</dbReference>
<dbReference type="GO" id="GO:0006508">
    <property type="term" value="P:proteolysis"/>
    <property type="evidence" value="ECO:0007669"/>
    <property type="project" value="UniProtKB-KW"/>
</dbReference>
<name>A0A1I1RQS7_9LACO</name>
<dbReference type="InterPro" id="IPR051202">
    <property type="entry name" value="Peptidase_C40"/>
</dbReference>
<dbReference type="SUPFAM" id="SSF54001">
    <property type="entry name" value="Cysteine proteinases"/>
    <property type="match status" value="1"/>
</dbReference>
<dbReference type="InterPro" id="IPR000064">
    <property type="entry name" value="NLP_P60_dom"/>
</dbReference>
<evidence type="ECO:0000313" key="7">
    <source>
        <dbReference type="Proteomes" id="UP000199599"/>
    </source>
</evidence>
<dbReference type="Gene3D" id="3.90.1720.10">
    <property type="entry name" value="endopeptidase domain like (from Nostoc punctiforme)"/>
    <property type="match status" value="1"/>
</dbReference>
<keyword evidence="3" id="KW-0378">Hydrolase</keyword>
<evidence type="ECO:0000259" key="5">
    <source>
        <dbReference type="PROSITE" id="PS51935"/>
    </source>
</evidence>
<protein>
    <submittedName>
        <fullName evidence="6">NlpC/P60 family protein</fullName>
    </submittedName>
</protein>
<organism evidence="6 7">
    <name type="scientific">Lactobacillus bombicola</name>
    <dbReference type="NCBI Taxonomy" id="1505723"/>
    <lineage>
        <taxon>Bacteria</taxon>
        <taxon>Bacillati</taxon>
        <taxon>Bacillota</taxon>
        <taxon>Bacilli</taxon>
        <taxon>Lactobacillales</taxon>
        <taxon>Lactobacillaceae</taxon>
        <taxon>Lactobacillus</taxon>
    </lineage>
</organism>
<dbReference type="EMBL" id="FOMN01000002">
    <property type="protein sequence ID" value="SFD36674.1"/>
    <property type="molecule type" value="Genomic_DNA"/>
</dbReference>
<evidence type="ECO:0000256" key="1">
    <source>
        <dbReference type="ARBA" id="ARBA00007074"/>
    </source>
</evidence>
<reference evidence="7" key="1">
    <citation type="submission" date="2016-10" db="EMBL/GenBank/DDBJ databases">
        <authorList>
            <person name="Varghese N."/>
            <person name="Submissions S."/>
        </authorList>
    </citation>
    <scope>NUCLEOTIDE SEQUENCE [LARGE SCALE GENOMIC DNA]</scope>
    <source>
        <strain evidence="7">R-53102</strain>
    </source>
</reference>
<dbReference type="GO" id="GO:0008234">
    <property type="term" value="F:cysteine-type peptidase activity"/>
    <property type="evidence" value="ECO:0007669"/>
    <property type="project" value="UniProtKB-KW"/>
</dbReference>
<proteinExistence type="inferred from homology"/>
<comment type="similarity">
    <text evidence="1">Belongs to the peptidase C40 family.</text>
</comment>
<dbReference type="RefSeq" id="WP_090092491.1">
    <property type="nucleotide sequence ID" value="NZ_CBCRVU010000002.1"/>
</dbReference>
<sequence length="282" mass="31658">MKRNFWKMGLATTLTITGVTVVAPLKSVNATTMKAPIKRVQINYLPGKGVKIWTNYEGGQLITFRAKNNSKWNVAEIAIDRKDRLWYKIGENEWIEARYTIDLEKEKPNNKKQLHLLPDKASKETKNHKKTKGQKVEQQLVVPTNKPKNNRGLNAQNRVNAAQRIQAVVDMAKAQVGKGYVWGGNGPDNFDCSGLVQYIYNQVGGVKLPRVTTDQVKVGSTVSMDKLKPGDLLYWGAVNAPYHIGIYIGNNQFIHAATPEQGVVQQVLSSYFYPCVAKRVIF</sequence>
<dbReference type="PROSITE" id="PS51935">
    <property type="entry name" value="NLPC_P60"/>
    <property type="match status" value="1"/>
</dbReference>
<evidence type="ECO:0000256" key="3">
    <source>
        <dbReference type="ARBA" id="ARBA00022801"/>
    </source>
</evidence>
<keyword evidence="2" id="KW-0645">Protease</keyword>
<evidence type="ECO:0000313" key="6">
    <source>
        <dbReference type="EMBL" id="SFD36674.1"/>
    </source>
</evidence>
<feature type="domain" description="NlpC/P60" evidence="5">
    <location>
        <begin position="162"/>
        <end position="282"/>
    </location>
</feature>
<dbReference type="Proteomes" id="UP000199599">
    <property type="component" value="Unassembled WGS sequence"/>
</dbReference>
<dbReference type="Pfam" id="PF00877">
    <property type="entry name" value="NLPC_P60"/>
    <property type="match status" value="1"/>
</dbReference>
<evidence type="ECO:0000256" key="4">
    <source>
        <dbReference type="ARBA" id="ARBA00022807"/>
    </source>
</evidence>
<dbReference type="AlphaFoldDB" id="A0A1I1RQS7"/>
<accession>A0A1I1RQS7</accession>
<evidence type="ECO:0000256" key="2">
    <source>
        <dbReference type="ARBA" id="ARBA00022670"/>
    </source>
</evidence>
<gene>
    <name evidence="6" type="ORF">SAMN04487792_0517</name>
</gene>
<dbReference type="STRING" id="1505723.SAMN04487792_0517"/>